<evidence type="ECO:0000313" key="2">
    <source>
        <dbReference type="Proteomes" id="UP000652761"/>
    </source>
</evidence>
<gene>
    <name evidence="1" type="ORF">Taro_037589</name>
</gene>
<comment type="caution">
    <text evidence="1">The sequence shown here is derived from an EMBL/GenBank/DDBJ whole genome shotgun (WGS) entry which is preliminary data.</text>
</comment>
<protein>
    <submittedName>
        <fullName evidence="1">Uncharacterized protein</fullName>
    </submittedName>
</protein>
<reference evidence="1" key="1">
    <citation type="submission" date="2017-07" db="EMBL/GenBank/DDBJ databases">
        <title>Taro Niue Genome Assembly and Annotation.</title>
        <authorList>
            <person name="Atibalentja N."/>
            <person name="Keating K."/>
            <person name="Fields C.J."/>
        </authorList>
    </citation>
    <scope>NUCLEOTIDE SEQUENCE</scope>
    <source>
        <strain evidence="1">Niue_2</strain>
        <tissue evidence="1">Leaf</tissue>
    </source>
</reference>
<name>A0A843WL77_COLES</name>
<dbReference type="AlphaFoldDB" id="A0A843WL77"/>
<organism evidence="1 2">
    <name type="scientific">Colocasia esculenta</name>
    <name type="common">Wild taro</name>
    <name type="synonym">Arum esculentum</name>
    <dbReference type="NCBI Taxonomy" id="4460"/>
    <lineage>
        <taxon>Eukaryota</taxon>
        <taxon>Viridiplantae</taxon>
        <taxon>Streptophyta</taxon>
        <taxon>Embryophyta</taxon>
        <taxon>Tracheophyta</taxon>
        <taxon>Spermatophyta</taxon>
        <taxon>Magnoliopsida</taxon>
        <taxon>Liliopsida</taxon>
        <taxon>Araceae</taxon>
        <taxon>Aroideae</taxon>
        <taxon>Colocasieae</taxon>
        <taxon>Colocasia</taxon>
    </lineage>
</organism>
<keyword evidence="2" id="KW-1185">Reference proteome</keyword>
<accession>A0A843WL77</accession>
<dbReference type="Proteomes" id="UP000652761">
    <property type="component" value="Unassembled WGS sequence"/>
</dbReference>
<proteinExistence type="predicted"/>
<evidence type="ECO:0000313" key="1">
    <source>
        <dbReference type="EMBL" id="MQM04784.1"/>
    </source>
</evidence>
<dbReference type="EMBL" id="NMUH01003282">
    <property type="protein sequence ID" value="MQM04784.1"/>
    <property type="molecule type" value="Genomic_DNA"/>
</dbReference>
<sequence>MGRSSWCLRSCGTTTRSSSSSPSRLLRPAKIVHLRSTKAIFAFGITDVLGGKPPRSFLADDCPTWHSTKPSHAADVGVLRHPLRVDVAPLRTRGIGSFLADDCLASRRFTSLLMQQPSASSVIACASTWPSCMHEASAPSAFLLISSGRSISA</sequence>